<accession>A0A7G3GCN6</accession>
<dbReference type="RefSeq" id="WP_130107213.1">
    <property type="nucleotide sequence ID" value="NZ_CP025781.1"/>
</dbReference>
<sequence length="156" mass="16951">MKKIALLLASSVLSVSAFAHEYKAGDIRVVHPFSVPTLPGKDVGAAYIGLENKGEADVLLAASTARAERVELHTMSMEGDVMKMRQINELEVKAGETIKMKPGMGYHLMMFGLKQPLKAGDKFPLKLQFKKSGAVEVSVMVQEREVGAKAAEGHFH</sequence>
<gene>
    <name evidence="2" type="ORF">C1H71_14860</name>
</gene>
<evidence type="ECO:0000256" key="1">
    <source>
        <dbReference type="SAM" id="SignalP"/>
    </source>
</evidence>
<dbReference type="InterPro" id="IPR058248">
    <property type="entry name" value="Lxx211020-like"/>
</dbReference>
<evidence type="ECO:0000313" key="2">
    <source>
        <dbReference type="EMBL" id="QBC44683.1"/>
    </source>
</evidence>
<reference evidence="2 3" key="1">
    <citation type="submission" date="2018-01" db="EMBL/GenBank/DDBJ databases">
        <title>Genome sequence of Iodobacter sp. strain PCH194 isolated from Indian Trans-Himalaya.</title>
        <authorList>
            <person name="Kumar V."/>
            <person name="Thakur V."/>
            <person name="Kumar S."/>
            <person name="Singh D."/>
        </authorList>
    </citation>
    <scope>NUCLEOTIDE SEQUENCE [LARGE SCALE GENOMIC DNA]</scope>
    <source>
        <strain evidence="2 3">PCH194</strain>
    </source>
</reference>
<evidence type="ECO:0000313" key="3">
    <source>
        <dbReference type="Proteomes" id="UP000515917"/>
    </source>
</evidence>
<dbReference type="Proteomes" id="UP000515917">
    <property type="component" value="Chromosome"/>
</dbReference>
<evidence type="ECO:0008006" key="4">
    <source>
        <dbReference type="Google" id="ProtNLM"/>
    </source>
</evidence>
<dbReference type="InterPro" id="IPR036182">
    <property type="entry name" value="PCuAC_sf"/>
</dbReference>
<dbReference type="PANTHER" id="PTHR36302">
    <property type="entry name" value="BLR7088 PROTEIN"/>
    <property type="match status" value="1"/>
</dbReference>
<organism evidence="2 3">
    <name type="scientific">Iodobacter fluviatilis</name>
    <dbReference type="NCBI Taxonomy" id="537"/>
    <lineage>
        <taxon>Bacteria</taxon>
        <taxon>Pseudomonadati</taxon>
        <taxon>Pseudomonadota</taxon>
        <taxon>Betaproteobacteria</taxon>
        <taxon>Neisseriales</taxon>
        <taxon>Chitinibacteraceae</taxon>
        <taxon>Iodobacter</taxon>
    </lineage>
</organism>
<dbReference type="PANTHER" id="PTHR36302:SF1">
    <property type="entry name" value="COPPER CHAPERONE PCU(A)C"/>
    <property type="match status" value="1"/>
</dbReference>
<dbReference type="SUPFAM" id="SSF110087">
    <property type="entry name" value="DR1885-like metal-binding protein"/>
    <property type="match status" value="1"/>
</dbReference>
<keyword evidence="1" id="KW-0732">Signal</keyword>
<dbReference type="Pfam" id="PF04314">
    <property type="entry name" value="PCuAC"/>
    <property type="match status" value="1"/>
</dbReference>
<name>A0A7G3GCN6_9NEIS</name>
<keyword evidence="3" id="KW-1185">Reference proteome</keyword>
<proteinExistence type="predicted"/>
<protein>
    <recommendedName>
        <fullName evidence="4">Copper chaperone PCu(A)C</fullName>
    </recommendedName>
</protein>
<dbReference type="InterPro" id="IPR007410">
    <property type="entry name" value="LpqE-like"/>
</dbReference>
<dbReference type="Gene3D" id="2.60.40.1890">
    <property type="entry name" value="PCu(A)C copper chaperone"/>
    <property type="match status" value="1"/>
</dbReference>
<feature type="signal peptide" evidence="1">
    <location>
        <begin position="1"/>
        <end position="19"/>
    </location>
</feature>
<dbReference type="EMBL" id="CP025781">
    <property type="protein sequence ID" value="QBC44683.1"/>
    <property type="molecule type" value="Genomic_DNA"/>
</dbReference>
<dbReference type="AlphaFoldDB" id="A0A7G3GCN6"/>
<dbReference type="KEGG" id="ifl:C1H71_14860"/>
<feature type="chain" id="PRO_5029016897" description="Copper chaperone PCu(A)C" evidence="1">
    <location>
        <begin position="20"/>
        <end position="156"/>
    </location>
</feature>